<proteinExistence type="predicted"/>
<comment type="subcellular location">
    <subcellularLocation>
        <location evidence="1">Membrane</location>
        <topology evidence="1">Multi-pass membrane protein</topology>
    </subcellularLocation>
</comment>
<dbReference type="OrthoDB" id="3358017at2759"/>
<feature type="transmembrane region" description="Helical" evidence="5">
    <location>
        <begin position="252"/>
        <end position="272"/>
    </location>
</feature>
<feature type="transmembrane region" description="Helical" evidence="5">
    <location>
        <begin position="99"/>
        <end position="119"/>
    </location>
</feature>
<feature type="transmembrane region" description="Helical" evidence="5">
    <location>
        <begin position="177"/>
        <end position="199"/>
    </location>
</feature>
<dbReference type="GO" id="GO:0016020">
    <property type="term" value="C:membrane"/>
    <property type="evidence" value="ECO:0007669"/>
    <property type="project" value="UniProtKB-SubCell"/>
</dbReference>
<keyword evidence="6" id="KW-0732">Signal</keyword>
<evidence type="ECO:0000256" key="5">
    <source>
        <dbReference type="SAM" id="Phobius"/>
    </source>
</evidence>
<organism evidence="7 8">
    <name type="scientific">Pisolithus microcarpus 441</name>
    <dbReference type="NCBI Taxonomy" id="765257"/>
    <lineage>
        <taxon>Eukaryota</taxon>
        <taxon>Fungi</taxon>
        <taxon>Dikarya</taxon>
        <taxon>Basidiomycota</taxon>
        <taxon>Agaricomycotina</taxon>
        <taxon>Agaricomycetes</taxon>
        <taxon>Agaricomycetidae</taxon>
        <taxon>Boletales</taxon>
        <taxon>Sclerodermatineae</taxon>
        <taxon>Pisolithaceae</taxon>
        <taxon>Pisolithus</taxon>
    </lineage>
</organism>
<dbReference type="Proteomes" id="UP000054018">
    <property type="component" value="Unassembled WGS sequence"/>
</dbReference>
<name>A0A0C9ZAD5_9AGAM</name>
<keyword evidence="8" id="KW-1185">Reference proteome</keyword>
<evidence type="ECO:0000256" key="4">
    <source>
        <dbReference type="ARBA" id="ARBA00023136"/>
    </source>
</evidence>
<dbReference type="Pfam" id="PF04479">
    <property type="entry name" value="RTA1"/>
    <property type="match status" value="1"/>
</dbReference>
<dbReference type="PANTHER" id="PTHR31465:SF1">
    <property type="entry name" value="PROTEIN RTA1-RELATED"/>
    <property type="match status" value="1"/>
</dbReference>
<accession>A0A0C9ZAD5</accession>
<feature type="signal peptide" evidence="6">
    <location>
        <begin position="1"/>
        <end position="19"/>
    </location>
</feature>
<keyword evidence="4 5" id="KW-0472">Membrane</keyword>
<reference evidence="7 8" key="1">
    <citation type="submission" date="2014-04" db="EMBL/GenBank/DDBJ databases">
        <authorList>
            <consortium name="DOE Joint Genome Institute"/>
            <person name="Kuo A."/>
            <person name="Kohler A."/>
            <person name="Costa M.D."/>
            <person name="Nagy L.G."/>
            <person name="Floudas D."/>
            <person name="Copeland A."/>
            <person name="Barry K.W."/>
            <person name="Cichocki N."/>
            <person name="Veneault-Fourrey C."/>
            <person name="LaButti K."/>
            <person name="Lindquist E.A."/>
            <person name="Lipzen A."/>
            <person name="Lundell T."/>
            <person name="Morin E."/>
            <person name="Murat C."/>
            <person name="Sun H."/>
            <person name="Tunlid A."/>
            <person name="Henrissat B."/>
            <person name="Grigoriev I.V."/>
            <person name="Hibbett D.S."/>
            <person name="Martin F."/>
            <person name="Nordberg H.P."/>
            <person name="Cantor M.N."/>
            <person name="Hua S.X."/>
        </authorList>
    </citation>
    <scope>NUCLEOTIDE SEQUENCE [LARGE SCALE GENOMIC DNA]</scope>
    <source>
        <strain evidence="7 8">441</strain>
    </source>
</reference>
<dbReference type="PANTHER" id="PTHR31465">
    <property type="entry name" value="PROTEIN RTA1-RELATED"/>
    <property type="match status" value="1"/>
</dbReference>
<keyword evidence="3 5" id="KW-1133">Transmembrane helix</keyword>
<evidence type="ECO:0000256" key="6">
    <source>
        <dbReference type="SAM" id="SignalP"/>
    </source>
</evidence>
<dbReference type="AlphaFoldDB" id="A0A0C9ZAD5"/>
<dbReference type="InterPro" id="IPR007568">
    <property type="entry name" value="RTA1"/>
</dbReference>
<feature type="transmembrane region" description="Helical" evidence="5">
    <location>
        <begin position="65"/>
        <end position="87"/>
    </location>
</feature>
<dbReference type="HOGENOM" id="CLU_033465_3_3_1"/>
<feature type="transmembrane region" description="Helical" evidence="5">
    <location>
        <begin position="140"/>
        <end position="157"/>
    </location>
</feature>
<protein>
    <submittedName>
        <fullName evidence="7">Uncharacterized protein</fullName>
    </submittedName>
</protein>
<sequence>MQWFSFLLSLSALVGIVSAAQDNNGKTIVQIVYDYDPNRVAAAVAGSLYLLCSVCLFARAVSNRAWWALCLPLGSMNMAMGFFIRIVLPNNPDSSMLFLSQQLLILLSPAAFLAFNYLLYGQFVADCLDPSYSRIPPRKAATWFVISNLVSSLIQTVGGGLQTSKSVSTDKLGVNMVLAGLAIQTIPFALFIFLCLHVYKHIRADGISLSSETWGPIVPALLFSSATIMLRCNYRITEYIQGSGGYLMTHELWLYLLDALPLFIGIIVYIPFWPSKYLVVKTDLPMSNF</sequence>
<feature type="chain" id="PRO_5002217972" evidence="6">
    <location>
        <begin position="20"/>
        <end position="289"/>
    </location>
</feature>
<dbReference type="STRING" id="765257.A0A0C9ZAD5"/>
<reference evidence="8" key="2">
    <citation type="submission" date="2015-01" db="EMBL/GenBank/DDBJ databases">
        <title>Evolutionary Origins and Diversification of the Mycorrhizal Mutualists.</title>
        <authorList>
            <consortium name="DOE Joint Genome Institute"/>
            <consortium name="Mycorrhizal Genomics Consortium"/>
            <person name="Kohler A."/>
            <person name="Kuo A."/>
            <person name="Nagy L.G."/>
            <person name="Floudas D."/>
            <person name="Copeland A."/>
            <person name="Barry K.W."/>
            <person name="Cichocki N."/>
            <person name="Veneault-Fourrey C."/>
            <person name="LaButti K."/>
            <person name="Lindquist E.A."/>
            <person name="Lipzen A."/>
            <person name="Lundell T."/>
            <person name="Morin E."/>
            <person name="Murat C."/>
            <person name="Riley R."/>
            <person name="Ohm R."/>
            <person name="Sun H."/>
            <person name="Tunlid A."/>
            <person name="Henrissat B."/>
            <person name="Grigoriev I.V."/>
            <person name="Hibbett D.S."/>
            <person name="Martin F."/>
        </authorList>
    </citation>
    <scope>NUCLEOTIDE SEQUENCE [LARGE SCALE GENOMIC DNA]</scope>
    <source>
        <strain evidence="8">441</strain>
    </source>
</reference>
<keyword evidence="2 5" id="KW-0812">Transmembrane</keyword>
<evidence type="ECO:0000256" key="2">
    <source>
        <dbReference type="ARBA" id="ARBA00022692"/>
    </source>
</evidence>
<evidence type="ECO:0000313" key="7">
    <source>
        <dbReference type="EMBL" id="KIK26231.1"/>
    </source>
</evidence>
<evidence type="ECO:0000256" key="1">
    <source>
        <dbReference type="ARBA" id="ARBA00004141"/>
    </source>
</evidence>
<evidence type="ECO:0000313" key="8">
    <source>
        <dbReference type="Proteomes" id="UP000054018"/>
    </source>
</evidence>
<feature type="transmembrane region" description="Helical" evidence="5">
    <location>
        <begin position="39"/>
        <end position="58"/>
    </location>
</feature>
<dbReference type="EMBL" id="KN833703">
    <property type="protein sequence ID" value="KIK26231.1"/>
    <property type="molecule type" value="Genomic_DNA"/>
</dbReference>
<evidence type="ECO:0000256" key="3">
    <source>
        <dbReference type="ARBA" id="ARBA00022989"/>
    </source>
</evidence>
<gene>
    <name evidence="7" type="ORF">PISMIDRAFT_9153</name>
</gene>